<sequence>MAKKINILVTGVGGPTPRSFVRSILDSGTDSYCFIGADANPLAIGLYDKSSYERTYLVPRADDERYWLEISKIIDHHQIQFAVVLPEVEVVAWSKRKDLEGLPCKTFISSSQPTEAIIDKKKLHEILMDKPYIPRYCTFLNGFKSRDLTLDYPFWVRGTIGSSGLGSLKITSEEELDEWMQINPLIEEFIASEFLPGRNLACKVIYMDGKIIRSACAERVTYIMSKVAPSGITGNTAFGRMINDTQLVNIADDAISSFFNHYQSKANGIFTVDLKEDAQGNPMITEINVRFVAFISSLAQAGANLPLDYLEMNLNPDNFSHVYKHYEFPKGTIFLRDVDEKPVVMNEKDLLDMDPRHA</sequence>
<name>A0AAJ2RTL8_9GAMM</name>
<evidence type="ECO:0000313" key="3">
    <source>
        <dbReference type="EMBL" id="MDX5976249.1"/>
    </source>
</evidence>
<organism evidence="3 4">
    <name type="scientific">Vreelandella alkaliphila</name>
    <dbReference type="NCBI Taxonomy" id="272774"/>
    <lineage>
        <taxon>Bacteria</taxon>
        <taxon>Pseudomonadati</taxon>
        <taxon>Pseudomonadota</taxon>
        <taxon>Gammaproteobacteria</taxon>
        <taxon>Oceanospirillales</taxon>
        <taxon>Halomonadaceae</taxon>
        <taxon>Vreelandella</taxon>
    </lineage>
</organism>
<accession>A0AAJ2RTL8</accession>
<dbReference type="SUPFAM" id="SSF56059">
    <property type="entry name" value="Glutathione synthetase ATP-binding domain-like"/>
    <property type="match status" value="1"/>
</dbReference>
<dbReference type="EMBL" id="JAWXXT010000001">
    <property type="protein sequence ID" value="MDX5976249.1"/>
    <property type="molecule type" value="Genomic_DNA"/>
</dbReference>
<evidence type="ECO:0000259" key="2">
    <source>
        <dbReference type="PROSITE" id="PS50975"/>
    </source>
</evidence>
<feature type="domain" description="ATP-grasp" evidence="2">
    <location>
        <begin position="120"/>
        <end position="314"/>
    </location>
</feature>
<keyword evidence="1" id="KW-0547">Nucleotide-binding</keyword>
<protein>
    <recommendedName>
        <fullName evidence="2">ATP-grasp domain-containing protein</fullName>
    </recommendedName>
</protein>
<dbReference type="RefSeq" id="WP_198349643.1">
    <property type="nucleotide sequence ID" value="NZ_JABASV010000007.1"/>
</dbReference>
<dbReference type="GeneID" id="303164154"/>
<proteinExistence type="predicted"/>
<dbReference type="PROSITE" id="PS50975">
    <property type="entry name" value="ATP_GRASP"/>
    <property type="match status" value="1"/>
</dbReference>
<dbReference type="GO" id="GO:0046872">
    <property type="term" value="F:metal ion binding"/>
    <property type="evidence" value="ECO:0007669"/>
    <property type="project" value="InterPro"/>
</dbReference>
<evidence type="ECO:0000313" key="4">
    <source>
        <dbReference type="Proteomes" id="UP001276761"/>
    </source>
</evidence>
<dbReference type="Proteomes" id="UP001276761">
    <property type="component" value="Unassembled WGS sequence"/>
</dbReference>
<evidence type="ECO:0000256" key="1">
    <source>
        <dbReference type="PROSITE-ProRule" id="PRU00409"/>
    </source>
</evidence>
<gene>
    <name evidence="3" type="ORF">SIL78_01595</name>
</gene>
<dbReference type="InterPro" id="IPR011761">
    <property type="entry name" value="ATP-grasp"/>
</dbReference>
<dbReference type="Gene3D" id="3.40.50.20">
    <property type="match status" value="1"/>
</dbReference>
<dbReference type="GO" id="GO:0005524">
    <property type="term" value="F:ATP binding"/>
    <property type="evidence" value="ECO:0007669"/>
    <property type="project" value="UniProtKB-UniRule"/>
</dbReference>
<dbReference type="Gene3D" id="3.30.470.20">
    <property type="entry name" value="ATP-grasp fold, B domain"/>
    <property type="match status" value="1"/>
</dbReference>
<keyword evidence="1" id="KW-0067">ATP-binding</keyword>
<reference evidence="3" key="1">
    <citation type="submission" date="2023-11" db="EMBL/GenBank/DDBJ databases">
        <title>MicrobeMod: A computational toolkit for identifying prokaryotic methylation and restriction-modification with nanopore sequencing.</title>
        <authorList>
            <person name="Crits-Christoph A."/>
            <person name="Kang S.C."/>
            <person name="Lee H."/>
            <person name="Ostrov N."/>
        </authorList>
    </citation>
    <scope>NUCLEOTIDE SEQUENCE</scope>
    <source>
        <strain evidence="3">ATCC BAA-953</strain>
    </source>
</reference>
<dbReference type="AlphaFoldDB" id="A0AAJ2RTL8"/>
<comment type="caution">
    <text evidence="3">The sequence shown here is derived from an EMBL/GenBank/DDBJ whole genome shotgun (WGS) entry which is preliminary data.</text>
</comment>